<evidence type="ECO:0000313" key="2">
    <source>
        <dbReference type="EMBL" id="USW57106.1"/>
    </source>
</evidence>
<name>A0A9Q9EMT5_9PEZI</name>
<feature type="signal peptide" evidence="1">
    <location>
        <begin position="1"/>
        <end position="15"/>
    </location>
</feature>
<dbReference type="OrthoDB" id="2583188at2759"/>
<dbReference type="Proteomes" id="UP001056384">
    <property type="component" value="Chromosome 9"/>
</dbReference>
<sequence length="435" mass="46413">MLVLLFLGLLVLALAAPIPQNSTPAGYSNTIAPRMKTATYVANITDPALTRDSCGSSRIGDRVFWTCRDTQAYDVAAGKAQALPIMTNTAAWTDLKSEGGPKLGAGPAGAASDGIKPILQMYGGDAMTMPTYFPVQANQCPGSGACGDGTRYPVWPDQPPLVAQNGQDGSAVTYTWTPNVQLRGVNNGITENPSHNLYKGTYSPSADPNAVPKVELVAAAFYGENEVAYGRYGSVISKDIAYLYGQTADQQTVLARVAPGKIEDRSAYEYYQTSTQRWVTTAPVFNASTATSAPSYGALESTSVPAVSPSKDTQSTYIIPNAGFGGQGTFYYSSYFSRFVWIGQSSGMDGMLANFYITTAPSPEGPWTEPTSLFQGESGDHPMAQAYTLQAHPSLLPSGPDVASEAGIYLSWTQQWQETTVGSVYVTPLVWLEFE</sequence>
<keyword evidence="1" id="KW-0732">Signal</keyword>
<protein>
    <recommendedName>
        <fullName evidence="4">DUF4185 domain-containing protein</fullName>
    </recommendedName>
</protein>
<evidence type="ECO:0000313" key="3">
    <source>
        <dbReference type="Proteomes" id="UP001056384"/>
    </source>
</evidence>
<evidence type="ECO:0008006" key="4">
    <source>
        <dbReference type="Google" id="ProtNLM"/>
    </source>
</evidence>
<dbReference type="AlphaFoldDB" id="A0A9Q9EMT5"/>
<reference evidence="2" key="1">
    <citation type="submission" date="2022-06" db="EMBL/GenBank/DDBJ databases">
        <title>Complete genome sequences of two strains of the flax pathogen Septoria linicola.</title>
        <authorList>
            <person name="Lapalu N."/>
            <person name="Simon A."/>
            <person name="Demenou B."/>
            <person name="Paumier D."/>
            <person name="Guillot M.-P."/>
            <person name="Gout L."/>
            <person name="Valade R."/>
        </authorList>
    </citation>
    <scope>NUCLEOTIDE SEQUENCE</scope>
    <source>
        <strain evidence="2">SE15195</strain>
    </source>
</reference>
<keyword evidence="3" id="KW-1185">Reference proteome</keyword>
<dbReference type="EMBL" id="CP099426">
    <property type="protein sequence ID" value="USW57106.1"/>
    <property type="molecule type" value="Genomic_DNA"/>
</dbReference>
<feature type="chain" id="PRO_5040342165" description="DUF4185 domain-containing protein" evidence="1">
    <location>
        <begin position="16"/>
        <end position="435"/>
    </location>
</feature>
<gene>
    <name evidence="2" type="ORF">Slin15195_G104250</name>
</gene>
<organism evidence="2 3">
    <name type="scientific">Septoria linicola</name>
    <dbReference type="NCBI Taxonomy" id="215465"/>
    <lineage>
        <taxon>Eukaryota</taxon>
        <taxon>Fungi</taxon>
        <taxon>Dikarya</taxon>
        <taxon>Ascomycota</taxon>
        <taxon>Pezizomycotina</taxon>
        <taxon>Dothideomycetes</taxon>
        <taxon>Dothideomycetidae</taxon>
        <taxon>Mycosphaerellales</taxon>
        <taxon>Mycosphaerellaceae</taxon>
        <taxon>Septoria</taxon>
    </lineage>
</organism>
<evidence type="ECO:0000256" key="1">
    <source>
        <dbReference type="SAM" id="SignalP"/>
    </source>
</evidence>
<proteinExistence type="predicted"/>
<accession>A0A9Q9EMT5</accession>